<reference evidence="6" key="1">
    <citation type="submission" date="2016-10" db="EMBL/GenBank/DDBJ databases">
        <authorList>
            <person name="Varghese N."/>
            <person name="Submissions S."/>
        </authorList>
    </citation>
    <scope>NUCLEOTIDE SEQUENCE [LARGE SCALE GENOMIC DNA]</scope>
    <source>
        <strain evidence="6">CGMCC 1.9127</strain>
    </source>
</reference>
<dbReference type="Pfam" id="PF01039">
    <property type="entry name" value="Carboxyl_trans"/>
    <property type="match status" value="1"/>
</dbReference>
<dbReference type="PROSITE" id="PS50980">
    <property type="entry name" value="COA_CT_NTER"/>
    <property type="match status" value="1"/>
</dbReference>
<evidence type="ECO:0000313" key="6">
    <source>
        <dbReference type="Proteomes" id="UP000199297"/>
    </source>
</evidence>
<dbReference type="OrthoDB" id="9803706at2"/>
<dbReference type="SUPFAM" id="SSF52096">
    <property type="entry name" value="ClpP/crotonase"/>
    <property type="match status" value="2"/>
</dbReference>
<feature type="domain" description="CoA carboxyltransferase C-terminal" evidence="4">
    <location>
        <begin position="278"/>
        <end position="527"/>
    </location>
</feature>
<dbReference type="EMBL" id="FOBI01000013">
    <property type="protein sequence ID" value="SEL53082.1"/>
    <property type="molecule type" value="Genomic_DNA"/>
</dbReference>
<protein>
    <submittedName>
        <fullName evidence="5">3-methylcrotonyl-CoA carboxylase beta subunit</fullName>
    </submittedName>
</protein>
<dbReference type="InterPro" id="IPR011763">
    <property type="entry name" value="COA_CT_C"/>
</dbReference>
<organism evidence="5 6">
    <name type="scientific">Colwellia chukchiensis</name>
    <dbReference type="NCBI Taxonomy" id="641665"/>
    <lineage>
        <taxon>Bacteria</taxon>
        <taxon>Pseudomonadati</taxon>
        <taxon>Pseudomonadota</taxon>
        <taxon>Gammaproteobacteria</taxon>
        <taxon>Alteromonadales</taxon>
        <taxon>Colwelliaceae</taxon>
        <taxon>Colwellia</taxon>
    </lineage>
</organism>
<dbReference type="STRING" id="641665.GCA_002104455_01152"/>
<dbReference type="GO" id="GO:0004485">
    <property type="term" value="F:methylcrotonoyl-CoA carboxylase activity"/>
    <property type="evidence" value="ECO:0007669"/>
    <property type="project" value="TreeGrafter"/>
</dbReference>
<proteinExistence type="inferred from homology"/>
<dbReference type="GO" id="GO:0006552">
    <property type="term" value="P:L-leucine catabolic process"/>
    <property type="evidence" value="ECO:0007669"/>
    <property type="project" value="TreeGrafter"/>
</dbReference>
<keyword evidence="6" id="KW-1185">Reference proteome</keyword>
<dbReference type="Gene3D" id="3.90.226.10">
    <property type="entry name" value="2-enoyl-CoA Hydratase, Chain A, domain 1"/>
    <property type="match status" value="2"/>
</dbReference>
<dbReference type="FunFam" id="3.90.226.10:FF:000004">
    <property type="entry name" value="Methylcrotonoyl-CoA carboxylase beta chain"/>
    <property type="match status" value="1"/>
</dbReference>
<evidence type="ECO:0000259" key="4">
    <source>
        <dbReference type="PROSITE" id="PS50989"/>
    </source>
</evidence>
<dbReference type="InterPro" id="IPR034733">
    <property type="entry name" value="AcCoA_carboxyl_beta"/>
</dbReference>
<dbReference type="InterPro" id="IPR029045">
    <property type="entry name" value="ClpP/crotonase-like_dom_sf"/>
</dbReference>
<comment type="similarity">
    <text evidence="1">Belongs to the AccD/PCCB family.</text>
</comment>
<dbReference type="PANTHER" id="PTHR22855">
    <property type="entry name" value="ACETYL, PROPIONYL, PYRUVATE, AND GLUTACONYL CARBOXYLASE-RELATED"/>
    <property type="match status" value="1"/>
</dbReference>
<dbReference type="InterPro" id="IPR045190">
    <property type="entry name" value="MCCB/AccD1-like"/>
</dbReference>
<evidence type="ECO:0000256" key="2">
    <source>
        <dbReference type="ARBA" id="ARBA00046317"/>
    </source>
</evidence>
<feature type="domain" description="CoA carboxyltransferase N-terminal" evidence="3">
    <location>
        <begin position="22"/>
        <end position="278"/>
    </location>
</feature>
<dbReference type="FunFam" id="3.90.226.10:FF:000007">
    <property type="entry name" value="Methylcrotonoyl-CoA carboxylase subunit beta"/>
    <property type="match status" value="1"/>
</dbReference>
<gene>
    <name evidence="5" type="ORF">SAMN05216262_11317</name>
</gene>
<evidence type="ECO:0000259" key="3">
    <source>
        <dbReference type="PROSITE" id="PS50980"/>
    </source>
</evidence>
<dbReference type="Proteomes" id="UP000199297">
    <property type="component" value="Unassembled WGS sequence"/>
</dbReference>
<sequence>MAKIISKINPRSPEFIENTQHMQKQVDDLKEKLAEIKLGGGERSRERHLSRGKLLPRDRVYALLDPGSPFLELSQLAAYQVYDDNVPAAGIITGIGRVGGQECIIVANDATVKGGTYYPLTVKKHLRAQTIAQENNLPCIYLVDSGGANLPNQDDVFPDKEHFGRIFFNQANMSAQSIPQIAVVMGSCTAGGAYVPAMADESIIVKEQGTIFLAGPPLVKAATGEVVSAEDLGGADVHCRTSGVADHYAQNDHHALAIARSAVSNLNRVKPVQMAIKAVQEPAYSSEEIYGIVPKDPRQPFDVREIIARVVDGSNFDEFKALYGTTLVCGFAHIFGYPVGIVANNGILFGESAQKGAHFIELCAQRKIPLVFLQNITGFMVGQQYEAGGIAKHGAKMVTAVATAQVPKFTLLIGGSFGAGNYGMCGRAYDPRFLFMWPNARISVMGGEQAAGVLAQVKRDQKDKRGEVWSEQDEAAFKQPIIDDYEHQGHPYYASARLWDDGVIDPADTRQVLGLAISASLNKPIKETKFGLFRM</sequence>
<evidence type="ECO:0000313" key="5">
    <source>
        <dbReference type="EMBL" id="SEL53082.1"/>
    </source>
</evidence>
<dbReference type="PANTHER" id="PTHR22855:SF13">
    <property type="entry name" value="METHYLCROTONOYL-COA CARBOXYLASE BETA CHAIN, MITOCHONDRIAL"/>
    <property type="match status" value="1"/>
</dbReference>
<evidence type="ECO:0000256" key="1">
    <source>
        <dbReference type="ARBA" id="ARBA00006102"/>
    </source>
</evidence>
<dbReference type="InterPro" id="IPR011762">
    <property type="entry name" value="COA_CT_N"/>
</dbReference>
<dbReference type="RefSeq" id="WP_085285532.1">
    <property type="nucleotide sequence ID" value="NZ_FOBI01000013.1"/>
</dbReference>
<dbReference type="AlphaFoldDB" id="A0A1H7QYT8"/>
<name>A0A1H7QYT8_9GAMM</name>
<accession>A0A1H7QYT8</accession>
<dbReference type="PROSITE" id="PS50989">
    <property type="entry name" value="COA_CT_CTER"/>
    <property type="match status" value="1"/>
</dbReference>
<dbReference type="GO" id="GO:1905202">
    <property type="term" value="C:methylcrotonoyl-CoA carboxylase complex"/>
    <property type="evidence" value="ECO:0007669"/>
    <property type="project" value="TreeGrafter"/>
</dbReference>
<comment type="pathway">
    <text evidence="2">Amino-acid degradation; L-leucine degradation.</text>
</comment>